<feature type="transmembrane region" description="Helical" evidence="4">
    <location>
        <begin position="174"/>
        <end position="194"/>
    </location>
</feature>
<dbReference type="InterPro" id="IPR011701">
    <property type="entry name" value="MFS"/>
</dbReference>
<feature type="domain" description="Major facilitator superfamily (MFS) profile" evidence="5">
    <location>
        <begin position="16"/>
        <end position="403"/>
    </location>
</feature>
<feature type="transmembrane region" description="Helical" evidence="4">
    <location>
        <begin position="258"/>
        <end position="280"/>
    </location>
</feature>
<proteinExistence type="predicted"/>
<dbReference type="Pfam" id="PF07690">
    <property type="entry name" value="MFS_1"/>
    <property type="match status" value="1"/>
</dbReference>
<dbReference type="PANTHER" id="PTHR11360:SF284">
    <property type="entry name" value="EG:103B4.3 PROTEIN-RELATED"/>
    <property type="match status" value="1"/>
</dbReference>
<evidence type="ECO:0000259" key="5">
    <source>
        <dbReference type="PROSITE" id="PS50850"/>
    </source>
</evidence>
<dbReference type="Gene3D" id="1.20.1250.20">
    <property type="entry name" value="MFS general substrate transporter like domains"/>
    <property type="match status" value="1"/>
</dbReference>
<feature type="transmembrane region" description="Helical" evidence="4">
    <location>
        <begin position="377"/>
        <end position="401"/>
    </location>
</feature>
<dbReference type="SUPFAM" id="SSF103473">
    <property type="entry name" value="MFS general substrate transporter"/>
    <property type="match status" value="1"/>
</dbReference>
<feature type="transmembrane region" description="Helical" evidence="4">
    <location>
        <begin position="353"/>
        <end position="371"/>
    </location>
</feature>
<feature type="transmembrane region" description="Helical" evidence="4">
    <location>
        <begin position="48"/>
        <end position="68"/>
    </location>
</feature>
<dbReference type="Proteomes" id="UP001143362">
    <property type="component" value="Unassembled WGS sequence"/>
</dbReference>
<accession>A0ABT3TI49</accession>
<dbReference type="InterPro" id="IPR020846">
    <property type="entry name" value="MFS_dom"/>
</dbReference>
<sequence length="419" mass="43363">MNSAEVVRPVGLSRPLWSTTAVAAVCQLLSVGLLGVFSFFVAPVAAEFGVGVAVINIGPVFFLLAPALVGPLTGRFADGYSIRSLMLIGVLIGVTALLALSTAATLAWLALGFLGFAVGQCLYGPLILNTLLVKTYQASAARALGLAAMGVSVGSVALPYIVAWLMDTRDWRETVTLLACGVGLILLVTIRVGLPRLPPESLRVHVGATNVVADHSFMRRRAFWVIGIAAAVIGNAVVVAVISYGPHFTNLGFDNRDIATFIAAAGGAGFLAKVFVAVFVDQLRAHLKLIALVIIGLLIAGLLTLMLGQSYRLAICGTALLGAAGGGFIPFHPYLNSAHFAAEVMGRVNGAQAPLMLPLGLVGLPLAGFVFDSTGSYQWVFAGCALLAGVAALLVLALPAAGPGLSETEKYQQAAEETE</sequence>
<evidence type="ECO:0000256" key="4">
    <source>
        <dbReference type="SAM" id="Phobius"/>
    </source>
</evidence>
<dbReference type="PROSITE" id="PS50850">
    <property type="entry name" value="MFS"/>
    <property type="match status" value="1"/>
</dbReference>
<keyword evidence="1 4" id="KW-0812">Transmembrane</keyword>
<evidence type="ECO:0000313" key="7">
    <source>
        <dbReference type="Proteomes" id="UP001143362"/>
    </source>
</evidence>
<dbReference type="PANTHER" id="PTHR11360">
    <property type="entry name" value="MONOCARBOXYLATE TRANSPORTER"/>
    <property type="match status" value="1"/>
</dbReference>
<protein>
    <submittedName>
        <fullName evidence="6">MFS transporter</fullName>
    </submittedName>
</protein>
<evidence type="ECO:0000256" key="3">
    <source>
        <dbReference type="ARBA" id="ARBA00023136"/>
    </source>
</evidence>
<keyword evidence="2 4" id="KW-1133">Transmembrane helix</keyword>
<feature type="transmembrane region" description="Helical" evidence="4">
    <location>
        <begin position="80"/>
        <end position="100"/>
    </location>
</feature>
<gene>
    <name evidence="6" type="ORF">EYC98_14130</name>
</gene>
<feature type="transmembrane region" description="Helical" evidence="4">
    <location>
        <begin position="222"/>
        <end position="246"/>
    </location>
</feature>
<dbReference type="InterPro" id="IPR050327">
    <property type="entry name" value="Proton-linked_MCT"/>
</dbReference>
<feature type="transmembrane region" description="Helical" evidence="4">
    <location>
        <begin position="106"/>
        <end position="128"/>
    </location>
</feature>
<feature type="transmembrane region" description="Helical" evidence="4">
    <location>
        <begin position="311"/>
        <end position="332"/>
    </location>
</feature>
<feature type="transmembrane region" description="Helical" evidence="4">
    <location>
        <begin position="21"/>
        <end position="42"/>
    </location>
</feature>
<feature type="transmembrane region" description="Helical" evidence="4">
    <location>
        <begin position="287"/>
        <end position="305"/>
    </location>
</feature>
<name>A0ABT3TI49_9GAMM</name>
<feature type="transmembrane region" description="Helical" evidence="4">
    <location>
        <begin position="140"/>
        <end position="162"/>
    </location>
</feature>
<evidence type="ECO:0000313" key="6">
    <source>
        <dbReference type="EMBL" id="MCX2981997.1"/>
    </source>
</evidence>
<comment type="caution">
    <text evidence="6">The sequence shown here is derived from an EMBL/GenBank/DDBJ whole genome shotgun (WGS) entry which is preliminary data.</text>
</comment>
<keyword evidence="3 4" id="KW-0472">Membrane</keyword>
<keyword evidence="7" id="KW-1185">Reference proteome</keyword>
<evidence type="ECO:0000256" key="2">
    <source>
        <dbReference type="ARBA" id="ARBA00022989"/>
    </source>
</evidence>
<dbReference type="EMBL" id="SHNN01000002">
    <property type="protein sequence ID" value="MCX2981997.1"/>
    <property type="molecule type" value="Genomic_DNA"/>
</dbReference>
<organism evidence="6 7">
    <name type="scientific">Candidatus Litorirhabdus singularis</name>
    <dbReference type="NCBI Taxonomy" id="2518993"/>
    <lineage>
        <taxon>Bacteria</taxon>
        <taxon>Pseudomonadati</taxon>
        <taxon>Pseudomonadota</taxon>
        <taxon>Gammaproteobacteria</taxon>
        <taxon>Cellvibrionales</taxon>
        <taxon>Halieaceae</taxon>
        <taxon>Candidatus Litorirhabdus</taxon>
    </lineage>
</organism>
<reference evidence="6" key="1">
    <citation type="submission" date="2019-02" db="EMBL/GenBank/DDBJ databases">
        <authorList>
            <person name="Li S.-H."/>
        </authorList>
    </citation>
    <scope>NUCLEOTIDE SEQUENCE</scope>
    <source>
        <strain evidence="6">IMCC14734</strain>
    </source>
</reference>
<dbReference type="InterPro" id="IPR036259">
    <property type="entry name" value="MFS_trans_sf"/>
</dbReference>
<evidence type="ECO:0000256" key="1">
    <source>
        <dbReference type="ARBA" id="ARBA00022692"/>
    </source>
</evidence>